<organism evidence="3 4">
    <name type="scientific">Cladobotryum mycophilum</name>
    <dbReference type="NCBI Taxonomy" id="491253"/>
    <lineage>
        <taxon>Eukaryota</taxon>
        <taxon>Fungi</taxon>
        <taxon>Dikarya</taxon>
        <taxon>Ascomycota</taxon>
        <taxon>Pezizomycotina</taxon>
        <taxon>Sordariomycetes</taxon>
        <taxon>Hypocreomycetidae</taxon>
        <taxon>Hypocreales</taxon>
        <taxon>Hypocreaceae</taxon>
        <taxon>Cladobotryum</taxon>
    </lineage>
</organism>
<evidence type="ECO:0000259" key="2">
    <source>
        <dbReference type="Pfam" id="PF07993"/>
    </source>
</evidence>
<reference evidence="3 4" key="1">
    <citation type="submission" date="2024-01" db="EMBL/GenBank/DDBJ databases">
        <title>Complete genome of Cladobotryum mycophilum ATHUM6906.</title>
        <authorList>
            <person name="Christinaki A.C."/>
            <person name="Myridakis A.I."/>
            <person name="Kouvelis V.N."/>
        </authorList>
    </citation>
    <scope>NUCLEOTIDE SEQUENCE [LARGE SCALE GENOMIC DNA]</scope>
    <source>
        <strain evidence="3 4">ATHUM6906</strain>
    </source>
</reference>
<evidence type="ECO:0000313" key="4">
    <source>
        <dbReference type="Proteomes" id="UP001338125"/>
    </source>
</evidence>
<keyword evidence="1" id="KW-0560">Oxidoreductase</keyword>
<feature type="domain" description="Thioester reductase (TE)" evidence="2">
    <location>
        <begin position="23"/>
        <end position="307"/>
    </location>
</feature>
<comment type="similarity">
    <text evidence="1">Belongs to the fatty acyl-CoA reductase family.</text>
</comment>
<dbReference type="EC" id="1.2.1.84" evidence="1"/>
<gene>
    <name evidence="3" type="ORF">PT974_01122</name>
</gene>
<dbReference type="SUPFAM" id="SSF51735">
    <property type="entry name" value="NAD(P)-binding Rossmann-fold domains"/>
    <property type="match status" value="1"/>
</dbReference>
<proteinExistence type="inferred from homology"/>
<keyword evidence="1" id="KW-0521">NADP</keyword>
<dbReference type="EMBL" id="JAVFKD010000001">
    <property type="protein sequence ID" value="KAK5998740.1"/>
    <property type="molecule type" value="Genomic_DNA"/>
</dbReference>
<dbReference type="Pfam" id="PF07993">
    <property type="entry name" value="NAD_binding_4"/>
    <property type="match status" value="1"/>
</dbReference>
<keyword evidence="1" id="KW-0444">Lipid biosynthesis</keyword>
<protein>
    <recommendedName>
        <fullName evidence="1">Fatty acyl-CoA reductase</fullName>
        <ecNumber evidence="1">1.2.1.84</ecNumber>
    </recommendedName>
</protein>
<name>A0ABR0T2S9_9HYPO</name>
<dbReference type="InterPro" id="IPR013120">
    <property type="entry name" value="FAR_NAD-bd"/>
</dbReference>
<comment type="catalytic activity">
    <reaction evidence="1">
        <text>a long-chain fatty acyl-CoA + 2 NADPH + 2 H(+) = a long-chain primary fatty alcohol + 2 NADP(+) + CoA</text>
        <dbReference type="Rhea" id="RHEA:52716"/>
        <dbReference type="ChEBI" id="CHEBI:15378"/>
        <dbReference type="ChEBI" id="CHEBI:57287"/>
        <dbReference type="ChEBI" id="CHEBI:57783"/>
        <dbReference type="ChEBI" id="CHEBI:58349"/>
        <dbReference type="ChEBI" id="CHEBI:77396"/>
        <dbReference type="ChEBI" id="CHEBI:83139"/>
        <dbReference type="EC" id="1.2.1.84"/>
    </reaction>
</comment>
<keyword evidence="4" id="KW-1185">Reference proteome</keyword>
<dbReference type="InterPro" id="IPR026055">
    <property type="entry name" value="FAR"/>
</dbReference>
<evidence type="ECO:0000256" key="1">
    <source>
        <dbReference type="RuleBase" id="RU363097"/>
    </source>
</evidence>
<dbReference type="InterPro" id="IPR036291">
    <property type="entry name" value="NAD(P)-bd_dom_sf"/>
</dbReference>
<dbReference type="PANTHER" id="PTHR11011">
    <property type="entry name" value="MALE STERILITY PROTEIN 2-RELATED"/>
    <property type="match status" value="1"/>
</dbReference>
<sequence length="416" mass="46905">MIHNNTNTLSGLTSFYDDRSVFVTGGTGMVGMVYLSRLALDTPVKRVYVLVRGGEDRFWDFIPQHLPIKLVDRLRDSGKLVILDGDMTKPNCNLTQDALDDIRRDVSIVVHCACDLNLKKKLSLMVDCVLNPTCGLSKMALECANLDLFVFVSTAFSSTFLRKGSDGKIVGYDARIKEDVNHIRAEMTLDAELADLEAFGDTPEYSFVKHPFAYSYAKHLTERCLLRDFAAIGKSDKLMVFRPSIIGPAESFPYPFYEKPGSAPLTTMAALNIVCPPTKSIYSSHFSKPKEEVFYDEIPVDIVVNRMIAHVAARTTSIVHAWRDVDWKADELCLTSKLFVLMGCNFLFEDTKTERLWESMSQVDREDWPLWASSDAMNAWHKDNVEGRKKAVRILVGQILKKKLGVSPAFTKLFCR</sequence>
<dbReference type="Gene3D" id="3.40.50.720">
    <property type="entry name" value="NAD(P)-binding Rossmann-like Domain"/>
    <property type="match status" value="1"/>
</dbReference>
<keyword evidence="1" id="KW-0443">Lipid metabolism</keyword>
<evidence type="ECO:0000313" key="3">
    <source>
        <dbReference type="EMBL" id="KAK5998740.1"/>
    </source>
</evidence>
<accession>A0ABR0T2S9</accession>
<comment type="caution">
    <text evidence="3">The sequence shown here is derived from an EMBL/GenBank/DDBJ whole genome shotgun (WGS) entry which is preliminary data.</text>
</comment>
<dbReference type="Proteomes" id="UP001338125">
    <property type="component" value="Unassembled WGS sequence"/>
</dbReference>
<comment type="function">
    <text evidence="1">Catalyzes the reduction of fatty acyl-CoA to fatty alcohols.</text>
</comment>
<dbReference type="PANTHER" id="PTHR11011:SF45">
    <property type="entry name" value="FATTY ACYL-COA REDUCTASE CG8306-RELATED"/>
    <property type="match status" value="1"/>
</dbReference>